<dbReference type="Proteomes" id="UP000234951">
    <property type="component" value="Unassembled WGS sequence"/>
</dbReference>
<dbReference type="OrthoDB" id="10007561at2"/>
<sequence length="168" mass="19142">MKKIVIIAVSILCVGFVASQFINTEGTKAGEKPIKKSEPMEPIEQVEAAEHPIETNISEFQVEATEFNSLEGFVNSTQRDWTDGSEYRSVYADDRNAELQLSNSVVRYINYFENEIKEAGLSKEFSEWQNVAFEISKHDPENYEELVSEFETSLNMIHTKMNEDTGSK</sequence>
<protein>
    <submittedName>
        <fullName evidence="2">Uncharacterized protein</fullName>
    </submittedName>
</protein>
<reference evidence="2 4" key="1">
    <citation type="submission" date="2017-11" db="EMBL/GenBank/DDBJ databases">
        <title>Comparitive Functional Genomics of Dry Heat Resistant strains isolated from the Viking Spacecraft.</title>
        <authorList>
            <person name="Seuylemezian A."/>
            <person name="Cooper K."/>
            <person name="Vaishampayan P."/>
        </authorList>
    </citation>
    <scope>NUCLEOTIDE SEQUENCE [LARGE SCALE GENOMIC DNA]</scope>
    <source>
        <strain evidence="2 4">M4.6</strain>
    </source>
</reference>
<evidence type="ECO:0000313" key="5">
    <source>
        <dbReference type="Proteomes" id="UP000235114"/>
    </source>
</evidence>
<organism evidence="2 4">
    <name type="scientific">Bacillus canaveralius</name>
    <dbReference type="NCBI Taxonomy" id="1403243"/>
    <lineage>
        <taxon>Bacteria</taxon>
        <taxon>Bacillati</taxon>
        <taxon>Bacillota</taxon>
        <taxon>Bacilli</taxon>
        <taxon>Bacillales</taxon>
        <taxon>Bacillaceae</taxon>
        <taxon>Bacillus</taxon>
    </lineage>
</organism>
<feature type="chain" id="PRO_5038666048" evidence="1">
    <location>
        <begin position="20"/>
        <end position="168"/>
    </location>
</feature>
<keyword evidence="1" id="KW-0732">Signal</keyword>
<reference evidence="3 5" key="2">
    <citation type="submission" date="2017-12" db="EMBL/GenBank/DDBJ databases">
        <title>Comparative Functional Genomics of Dry Heat Resistant strains isolated from the Viking Spacecraft.</title>
        <authorList>
            <person name="Seuylemezian A."/>
            <person name="Cooper K."/>
            <person name="Vaishampayan P."/>
        </authorList>
    </citation>
    <scope>NUCLEOTIDE SEQUENCE [LARGE SCALE GENOMIC DNA]</scope>
    <source>
        <strain evidence="3 5">ATCC 29669</strain>
    </source>
</reference>
<evidence type="ECO:0000313" key="2">
    <source>
        <dbReference type="EMBL" id="PLR80962.1"/>
    </source>
</evidence>
<keyword evidence="5" id="KW-1185">Reference proteome</keyword>
<gene>
    <name evidence="2" type="ORF">CU635_16500</name>
    <name evidence="3" type="ORF">CVD25_22330</name>
</gene>
<evidence type="ECO:0000313" key="3">
    <source>
        <dbReference type="EMBL" id="PLR88578.1"/>
    </source>
</evidence>
<evidence type="ECO:0000313" key="4">
    <source>
        <dbReference type="Proteomes" id="UP000234951"/>
    </source>
</evidence>
<proteinExistence type="predicted"/>
<dbReference type="RefSeq" id="WP_101578483.1">
    <property type="nucleotide sequence ID" value="NZ_PGVA01000042.1"/>
</dbReference>
<accession>A0A2N5GIW1</accession>
<name>A0A2N5GIW1_9BACI</name>
<dbReference type="EMBL" id="PGVD01000098">
    <property type="protein sequence ID" value="PLR88578.1"/>
    <property type="molecule type" value="Genomic_DNA"/>
</dbReference>
<dbReference type="AlphaFoldDB" id="A0A2N5GIW1"/>
<feature type="signal peptide" evidence="1">
    <location>
        <begin position="1"/>
        <end position="19"/>
    </location>
</feature>
<comment type="caution">
    <text evidence="2">The sequence shown here is derived from an EMBL/GenBank/DDBJ whole genome shotgun (WGS) entry which is preliminary data.</text>
</comment>
<evidence type="ECO:0000256" key="1">
    <source>
        <dbReference type="SAM" id="SignalP"/>
    </source>
</evidence>
<dbReference type="Proteomes" id="UP000235114">
    <property type="component" value="Unassembled WGS sequence"/>
</dbReference>
<dbReference type="EMBL" id="PGVA01000042">
    <property type="protein sequence ID" value="PLR80962.1"/>
    <property type="molecule type" value="Genomic_DNA"/>
</dbReference>